<feature type="region of interest" description="Disordered" evidence="6">
    <location>
        <begin position="450"/>
        <end position="484"/>
    </location>
</feature>
<evidence type="ECO:0000256" key="2">
    <source>
        <dbReference type="ARBA" id="ARBA00022679"/>
    </source>
</evidence>
<dbReference type="AlphaFoldDB" id="A0A9P1BRD9"/>
<reference evidence="8" key="1">
    <citation type="submission" date="2022-10" db="EMBL/GenBank/DDBJ databases">
        <authorList>
            <person name="Chen Y."/>
            <person name="Dougan E. K."/>
            <person name="Chan C."/>
            <person name="Rhodes N."/>
            <person name="Thang M."/>
        </authorList>
    </citation>
    <scope>NUCLEOTIDE SEQUENCE</scope>
</reference>
<evidence type="ECO:0000256" key="6">
    <source>
        <dbReference type="SAM" id="MobiDB-lite"/>
    </source>
</evidence>
<name>A0A9P1BRD9_9DINO</name>
<keyword evidence="5" id="KW-0067">ATP-binding</keyword>
<dbReference type="InterPro" id="IPR051175">
    <property type="entry name" value="CLK_kinases"/>
</dbReference>
<dbReference type="InterPro" id="IPR008271">
    <property type="entry name" value="Ser/Thr_kinase_AS"/>
</dbReference>
<feature type="domain" description="Protein kinase" evidence="7">
    <location>
        <begin position="502"/>
        <end position="834"/>
    </location>
</feature>
<evidence type="ECO:0000313" key="9">
    <source>
        <dbReference type="EMBL" id="CAL1131225.1"/>
    </source>
</evidence>
<dbReference type="SUPFAM" id="SSF56112">
    <property type="entry name" value="Protein kinase-like (PK-like)"/>
    <property type="match status" value="1"/>
</dbReference>
<dbReference type="Pfam" id="PF00069">
    <property type="entry name" value="Pkinase"/>
    <property type="match status" value="1"/>
</dbReference>
<dbReference type="GO" id="GO:0005634">
    <property type="term" value="C:nucleus"/>
    <property type="evidence" value="ECO:0007669"/>
    <property type="project" value="TreeGrafter"/>
</dbReference>
<dbReference type="SUPFAM" id="SSF64288">
    <property type="entry name" value="Chorismate lyase-like"/>
    <property type="match status" value="1"/>
</dbReference>
<evidence type="ECO:0000256" key="3">
    <source>
        <dbReference type="ARBA" id="ARBA00022741"/>
    </source>
</evidence>
<accession>A0A9P1BRD9</accession>
<evidence type="ECO:0000313" key="8">
    <source>
        <dbReference type="EMBL" id="CAI3977850.1"/>
    </source>
</evidence>
<dbReference type="Gene3D" id="3.30.200.20">
    <property type="entry name" value="Phosphorylase Kinase, domain 1"/>
    <property type="match status" value="1"/>
</dbReference>
<dbReference type="GO" id="GO:0005524">
    <property type="term" value="F:ATP binding"/>
    <property type="evidence" value="ECO:0007669"/>
    <property type="project" value="UniProtKB-KW"/>
</dbReference>
<feature type="compositionally biased region" description="Gly residues" evidence="6">
    <location>
        <begin position="465"/>
        <end position="474"/>
    </location>
</feature>
<keyword evidence="2" id="KW-0808">Transferase</keyword>
<dbReference type="OrthoDB" id="5673at2759"/>
<dbReference type="EMBL" id="CAMXCT020000369">
    <property type="protein sequence ID" value="CAL1131225.1"/>
    <property type="molecule type" value="Genomic_DNA"/>
</dbReference>
<evidence type="ECO:0000256" key="1">
    <source>
        <dbReference type="ARBA" id="ARBA00022527"/>
    </source>
</evidence>
<evidence type="ECO:0000256" key="5">
    <source>
        <dbReference type="ARBA" id="ARBA00022840"/>
    </source>
</evidence>
<protein>
    <recommendedName>
        <fullName evidence="7">Protein kinase domain-containing protein</fullName>
    </recommendedName>
</protein>
<dbReference type="Gene3D" id="1.10.510.10">
    <property type="entry name" value="Transferase(Phosphotransferase) domain 1"/>
    <property type="match status" value="1"/>
</dbReference>
<comment type="caution">
    <text evidence="8">The sequence shown here is derived from an EMBL/GenBank/DDBJ whole genome shotgun (WGS) entry which is preliminary data.</text>
</comment>
<dbReference type="PROSITE" id="PS00108">
    <property type="entry name" value="PROTEIN_KINASE_ST"/>
    <property type="match status" value="1"/>
</dbReference>
<dbReference type="InterPro" id="IPR011009">
    <property type="entry name" value="Kinase-like_dom_sf"/>
</dbReference>
<keyword evidence="10" id="KW-1185">Reference proteome</keyword>
<dbReference type="InterPro" id="IPR000719">
    <property type="entry name" value="Prot_kinase_dom"/>
</dbReference>
<dbReference type="PROSITE" id="PS50011">
    <property type="entry name" value="PROTEIN_KINASE_DOM"/>
    <property type="match status" value="1"/>
</dbReference>
<dbReference type="EMBL" id="CAMXCT010000369">
    <property type="protein sequence ID" value="CAI3977850.1"/>
    <property type="molecule type" value="Genomic_DNA"/>
</dbReference>
<dbReference type="EMBL" id="CAMXCT030000369">
    <property type="protein sequence ID" value="CAL4765162.1"/>
    <property type="molecule type" value="Genomic_DNA"/>
</dbReference>
<dbReference type="SMART" id="SM00220">
    <property type="entry name" value="S_TKc"/>
    <property type="match status" value="1"/>
</dbReference>
<evidence type="ECO:0000313" key="10">
    <source>
        <dbReference type="Proteomes" id="UP001152797"/>
    </source>
</evidence>
<dbReference type="PANTHER" id="PTHR45646">
    <property type="entry name" value="SERINE/THREONINE-PROTEIN KINASE DOA-RELATED"/>
    <property type="match status" value="1"/>
</dbReference>
<keyword evidence="1" id="KW-0723">Serine/threonine-protein kinase</keyword>
<evidence type="ECO:0000259" key="7">
    <source>
        <dbReference type="PROSITE" id="PS50011"/>
    </source>
</evidence>
<dbReference type="Gene3D" id="3.40.1410.10">
    <property type="entry name" value="Chorismate lyase-like"/>
    <property type="match status" value="1"/>
</dbReference>
<dbReference type="InterPro" id="IPR028978">
    <property type="entry name" value="Chorismate_lyase_/UTRA_dom_sf"/>
</dbReference>
<sequence>MAVRDEDGRANFGDIMQRSSGEMPLSPWLRKKLQDTAWMQSHPYHGVVLTANGALQRTMSAWYQSEIKVEVIFNREIQEMISWAHPFVKQYDRRVQMSCCGEVFCVATSRIILSEQRAVDAVESGGVGIAQLFKHFRILPRFYLTDAGAQSCPGGVQLWRDYVLEGSGIECRIREDFSPNFLDLKPKQGYPEKDAAISRCRSNSRSNSISLEPHLGDLLKGTRCLNVLEDEIAKSASPLQRALLTAAGTVLRIITSYHKVAVTVGQVKSCPMPGVTKASYQRCVLMFCEGVAFCRARTLMTIESTEMKEQVDCGQCDLGELFRVYGLLPEFELQQVRLTAEGDAVPGFGRIYRLVAPGLSCLIAEEFAETALNLPGEQHGFPGTLGAGTRNTEAPLPRMSRPLVLAAPLIPPLLSHPTGNRGLRWLRLPRGTWPAATCVAAIRGRLTRGMGGKGVSKGSGKDVSKGGGKGGGKGPQKPTDDPDFVRWSKGMRLEGSSTGATYIVEDYVSSGSFSRVFCVSAPTKAKRRWGKDDEGTTIFAAKVMRKEDSYIQYTSSGPREGDLLQRLETQQREANLEPLTMRCFDSFATKDDAGKEYWCLILEWLDASLFDAVKANRSRGLHLSMVRILLRQLLEQLKVLQELGCTHTDIKHKNCCLVNTEYYLATSADGPTMIFTEPMAKFIDYGNAVFEGDKKPHPIHTKQFRAPEVLLNVREGWGPPSDIWTLGVTGCFLVSGQLVFNSHDPQELVRLMTAACGPFPARLLGAAQDLRMRRAAENAQGAAPQLASWLKLAGGPAGAASAASAACADLLQKMLALDPMDRITAAEALQHSFLTEDGDGAKAVVPPRSSELRRL</sequence>
<dbReference type="GO" id="GO:0004674">
    <property type="term" value="F:protein serine/threonine kinase activity"/>
    <property type="evidence" value="ECO:0007669"/>
    <property type="project" value="UniProtKB-KW"/>
</dbReference>
<gene>
    <name evidence="8" type="ORF">C1SCF055_LOCUS5955</name>
</gene>
<keyword evidence="3" id="KW-0547">Nucleotide-binding</keyword>
<evidence type="ECO:0000256" key="4">
    <source>
        <dbReference type="ARBA" id="ARBA00022777"/>
    </source>
</evidence>
<keyword evidence="4" id="KW-0418">Kinase</keyword>
<proteinExistence type="predicted"/>
<dbReference type="PANTHER" id="PTHR45646:SF11">
    <property type="entry name" value="SERINE_THREONINE-PROTEIN KINASE DOA"/>
    <property type="match status" value="1"/>
</dbReference>
<dbReference type="Proteomes" id="UP001152797">
    <property type="component" value="Unassembled WGS sequence"/>
</dbReference>
<organism evidence="8">
    <name type="scientific">Cladocopium goreaui</name>
    <dbReference type="NCBI Taxonomy" id="2562237"/>
    <lineage>
        <taxon>Eukaryota</taxon>
        <taxon>Sar</taxon>
        <taxon>Alveolata</taxon>
        <taxon>Dinophyceae</taxon>
        <taxon>Suessiales</taxon>
        <taxon>Symbiodiniaceae</taxon>
        <taxon>Cladocopium</taxon>
    </lineage>
</organism>
<reference evidence="9" key="2">
    <citation type="submission" date="2024-04" db="EMBL/GenBank/DDBJ databases">
        <authorList>
            <person name="Chen Y."/>
            <person name="Shah S."/>
            <person name="Dougan E. K."/>
            <person name="Thang M."/>
            <person name="Chan C."/>
        </authorList>
    </citation>
    <scope>NUCLEOTIDE SEQUENCE [LARGE SCALE GENOMIC DNA]</scope>
</reference>